<feature type="chain" id="PRO_5002901523" description="Secreted protein" evidence="2">
    <location>
        <begin position="23"/>
        <end position="130"/>
    </location>
</feature>
<accession>C0PLC2</accession>
<evidence type="ECO:0000313" key="3">
    <source>
        <dbReference type="EMBL" id="ACN35988.1"/>
    </source>
</evidence>
<dbReference type="EMBL" id="BT069091">
    <property type="protein sequence ID" value="ACN35988.1"/>
    <property type="molecule type" value="mRNA"/>
</dbReference>
<reference evidence="3" key="2">
    <citation type="submission" date="2012-06" db="EMBL/GenBank/DDBJ databases">
        <authorList>
            <person name="Yu Y."/>
            <person name="Currie J."/>
            <person name="Lomeli R."/>
            <person name="Angelova A."/>
            <person name="Collura K."/>
            <person name="Wissotski M."/>
            <person name="Campos D."/>
            <person name="Kudrna D."/>
            <person name="Golser W."/>
            <person name="Ashely E."/>
            <person name="Descour A."/>
            <person name="Fernandes J."/>
            <person name="Soderlund C."/>
            <person name="Walbot V."/>
        </authorList>
    </citation>
    <scope>NUCLEOTIDE SEQUENCE</scope>
    <source>
        <strain evidence="3">B73</strain>
    </source>
</reference>
<dbReference type="AlphaFoldDB" id="C0PLC2"/>
<organism evidence="3">
    <name type="scientific">Zea mays</name>
    <name type="common">Maize</name>
    <dbReference type="NCBI Taxonomy" id="4577"/>
    <lineage>
        <taxon>Eukaryota</taxon>
        <taxon>Viridiplantae</taxon>
        <taxon>Streptophyta</taxon>
        <taxon>Embryophyta</taxon>
        <taxon>Tracheophyta</taxon>
        <taxon>Spermatophyta</taxon>
        <taxon>Magnoliopsida</taxon>
        <taxon>Liliopsida</taxon>
        <taxon>Poales</taxon>
        <taxon>Poaceae</taxon>
        <taxon>PACMAD clade</taxon>
        <taxon>Panicoideae</taxon>
        <taxon>Andropogonodae</taxon>
        <taxon>Andropogoneae</taxon>
        <taxon>Tripsacinae</taxon>
        <taxon>Zea</taxon>
    </lineage>
</organism>
<keyword evidence="2" id="KW-0732">Signal</keyword>
<feature type="signal peptide" evidence="2">
    <location>
        <begin position="1"/>
        <end position="22"/>
    </location>
</feature>
<proteinExistence type="evidence at transcript level"/>
<name>C0PLC2_MAIZE</name>
<evidence type="ECO:0008006" key="4">
    <source>
        <dbReference type="Google" id="ProtNLM"/>
    </source>
</evidence>
<evidence type="ECO:0000256" key="1">
    <source>
        <dbReference type="SAM" id="MobiDB-lite"/>
    </source>
</evidence>
<evidence type="ECO:0000256" key="2">
    <source>
        <dbReference type="SAM" id="SignalP"/>
    </source>
</evidence>
<sequence>MLWEYFALLCVLIVQILNRISRTWIPVFLSRETHVYVVVLYYQCNQQFEKKGNTHCSQSSGSMLERDQKKSGNRTSKPNNLLGKLKGNTTAEKTRDAHTQRYRTTTTTEELNGQAAALQNCKALRMPSSR</sequence>
<feature type="region of interest" description="Disordered" evidence="1">
    <location>
        <begin position="54"/>
        <end position="109"/>
    </location>
</feature>
<protein>
    <recommendedName>
        <fullName evidence="4">Secreted protein</fullName>
    </recommendedName>
</protein>
<reference evidence="3" key="1">
    <citation type="journal article" date="2009" name="PLoS Genet.">
        <title>Sequencing, mapping, and analysis of 27,455 maize full-length cDNAs.</title>
        <authorList>
            <person name="Soderlund C."/>
            <person name="Descour A."/>
            <person name="Kudrna D."/>
            <person name="Bomhoff M."/>
            <person name="Boyd L."/>
            <person name="Currie J."/>
            <person name="Angelova A."/>
            <person name="Collura K."/>
            <person name="Wissotski M."/>
            <person name="Ashley E."/>
            <person name="Morrow D."/>
            <person name="Fernandes J."/>
            <person name="Walbot V."/>
            <person name="Yu Y."/>
        </authorList>
    </citation>
    <scope>NUCLEOTIDE SEQUENCE</scope>
    <source>
        <strain evidence="3">B73</strain>
    </source>
</reference>